<comment type="caution">
    <text evidence="2">The sequence shown here is derived from an EMBL/GenBank/DDBJ whole genome shotgun (WGS) entry which is preliminary data.</text>
</comment>
<protein>
    <submittedName>
        <fullName evidence="2">N-acetyltransferase</fullName>
    </submittedName>
</protein>
<evidence type="ECO:0000313" key="3">
    <source>
        <dbReference type="Proteomes" id="UP001156870"/>
    </source>
</evidence>
<dbReference type="AlphaFoldDB" id="A0AA37WPV1"/>
<evidence type="ECO:0000259" key="1">
    <source>
        <dbReference type="PROSITE" id="PS51186"/>
    </source>
</evidence>
<gene>
    <name evidence="2" type="ORF">GCM10007877_30550</name>
</gene>
<name>A0AA37WPV1_9GAMM</name>
<organism evidence="2 3">
    <name type="scientific">Marinibactrum halimedae</name>
    <dbReference type="NCBI Taxonomy" id="1444977"/>
    <lineage>
        <taxon>Bacteria</taxon>
        <taxon>Pseudomonadati</taxon>
        <taxon>Pseudomonadota</taxon>
        <taxon>Gammaproteobacteria</taxon>
        <taxon>Cellvibrionales</taxon>
        <taxon>Cellvibrionaceae</taxon>
        <taxon>Marinibactrum</taxon>
    </lineage>
</organism>
<dbReference type="PANTHER" id="PTHR43233:SF1">
    <property type="entry name" value="FAMILY N-ACETYLTRANSFERASE, PUTATIVE (AFU_ORTHOLOGUE AFUA_6G03350)-RELATED"/>
    <property type="match status" value="1"/>
</dbReference>
<reference evidence="2 3" key="1">
    <citation type="journal article" date="2014" name="Int. J. Syst. Evol. Microbiol.">
        <title>Complete genome sequence of Corynebacterium casei LMG S-19264T (=DSM 44701T), isolated from a smear-ripened cheese.</title>
        <authorList>
            <consortium name="US DOE Joint Genome Institute (JGI-PGF)"/>
            <person name="Walter F."/>
            <person name="Albersmeier A."/>
            <person name="Kalinowski J."/>
            <person name="Ruckert C."/>
        </authorList>
    </citation>
    <scope>NUCLEOTIDE SEQUENCE [LARGE SCALE GENOMIC DNA]</scope>
    <source>
        <strain evidence="2 3">NBRC 110095</strain>
    </source>
</reference>
<dbReference type="InterPro" id="IPR053144">
    <property type="entry name" value="Acetyltransferase_Butenolide"/>
</dbReference>
<keyword evidence="3" id="KW-1185">Reference proteome</keyword>
<dbReference type="RefSeq" id="WP_232595468.1">
    <property type="nucleotide sequence ID" value="NZ_BSPD01000074.1"/>
</dbReference>
<dbReference type="PROSITE" id="PS51186">
    <property type="entry name" value="GNAT"/>
    <property type="match status" value="1"/>
</dbReference>
<sequence>MSIEYKVNVPINVVQFQKLLEASTLGERRPVDDLPCLQGMLDNSNLIVTAWQGAELIAIARSMTDFHYGCYLSDLAVDKKYQRKGIGKQLLASTQKQLGPKCKLILIAAPAAKDYYEKVGFSWNERCWVLNPLGDSGVVK</sequence>
<dbReference type="Proteomes" id="UP001156870">
    <property type="component" value="Unassembled WGS sequence"/>
</dbReference>
<dbReference type="CDD" id="cd04301">
    <property type="entry name" value="NAT_SF"/>
    <property type="match status" value="1"/>
</dbReference>
<dbReference type="GO" id="GO:0016747">
    <property type="term" value="F:acyltransferase activity, transferring groups other than amino-acyl groups"/>
    <property type="evidence" value="ECO:0007669"/>
    <property type="project" value="InterPro"/>
</dbReference>
<proteinExistence type="predicted"/>
<evidence type="ECO:0000313" key="2">
    <source>
        <dbReference type="EMBL" id="GLS27336.1"/>
    </source>
</evidence>
<feature type="domain" description="N-acetyltransferase" evidence="1">
    <location>
        <begin position="3"/>
        <end position="140"/>
    </location>
</feature>
<dbReference type="Gene3D" id="3.40.630.30">
    <property type="match status" value="1"/>
</dbReference>
<dbReference type="EMBL" id="BSPD01000074">
    <property type="protein sequence ID" value="GLS27336.1"/>
    <property type="molecule type" value="Genomic_DNA"/>
</dbReference>
<dbReference type="PANTHER" id="PTHR43233">
    <property type="entry name" value="FAMILY N-ACETYLTRANSFERASE, PUTATIVE (AFU_ORTHOLOGUE AFUA_6G03350)-RELATED"/>
    <property type="match status" value="1"/>
</dbReference>
<dbReference type="Pfam" id="PF13673">
    <property type="entry name" value="Acetyltransf_10"/>
    <property type="match status" value="1"/>
</dbReference>
<dbReference type="InterPro" id="IPR000182">
    <property type="entry name" value="GNAT_dom"/>
</dbReference>
<accession>A0AA37WPV1</accession>
<dbReference type="InterPro" id="IPR016181">
    <property type="entry name" value="Acyl_CoA_acyltransferase"/>
</dbReference>
<dbReference type="SUPFAM" id="SSF55729">
    <property type="entry name" value="Acyl-CoA N-acyltransferases (Nat)"/>
    <property type="match status" value="1"/>
</dbReference>